<dbReference type="EMBL" id="VCYH01000004">
    <property type="protein sequence ID" value="MDN7024766.1"/>
    <property type="molecule type" value="Genomic_DNA"/>
</dbReference>
<dbReference type="RefSeq" id="WP_301663883.1">
    <property type="nucleotide sequence ID" value="NZ_VCYH01000004.1"/>
</dbReference>
<keyword evidence="2" id="KW-1185">Reference proteome</keyword>
<accession>A0ABT8MA54</accession>
<reference evidence="1" key="1">
    <citation type="submission" date="2019-05" db="EMBL/GenBank/DDBJ databases">
        <title>Methanoculleus sp. FWC-SCC1, a methanogenic archaeon isolated from deep marine cold seep.</title>
        <authorList>
            <person name="Chen Y.-W."/>
            <person name="Chen S.-C."/>
            <person name="Teng N.-H."/>
            <person name="Lai M.-C."/>
        </authorList>
    </citation>
    <scope>NUCLEOTIDE SEQUENCE</scope>
    <source>
        <strain evidence="1">FWC-SCC1</strain>
    </source>
</reference>
<proteinExistence type="predicted"/>
<gene>
    <name evidence="1" type="ORF">FGU65_07685</name>
</gene>
<organism evidence="1 2">
    <name type="scientific">Methanoculleus frigidifontis</name>
    <dbReference type="NCBI Taxonomy" id="2584085"/>
    <lineage>
        <taxon>Archaea</taxon>
        <taxon>Methanobacteriati</taxon>
        <taxon>Methanobacteriota</taxon>
        <taxon>Stenosarchaea group</taxon>
        <taxon>Methanomicrobia</taxon>
        <taxon>Methanomicrobiales</taxon>
        <taxon>Methanomicrobiaceae</taxon>
        <taxon>Methanoculleus</taxon>
    </lineage>
</organism>
<evidence type="ECO:0000313" key="1">
    <source>
        <dbReference type="EMBL" id="MDN7024766.1"/>
    </source>
</evidence>
<name>A0ABT8MA54_9EURY</name>
<sequence>MAALLSGGCTDEGGADEGTVEGVGTVLQVNGSSTYVIQTADEARYVPVNLDENYRVDGRVIYFRGVVPGGW</sequence>
<dbReference type="Proteomes" id="UP001168338">
    <property type="component" value="Unassembled WGS sequence"/>
</dbReference>
<evidence type="ECO:0000313" key="2">
    <source>
        <dbReference type="Proteomes" id="UP001168338"/>
    </source>
</evidence>
<protein>
    <submittedName>
        <fullName evidence="1">Uncharacterized protein</fullName>
    </submittedName>
</protein>
<comment type="caution">
    <text evidence="1">The sequence shown here is derived from an EMBL/GenBank/DDBJ whole genome shotgun (WGS) entry which is preliminary data.</text>
</comment>